<name>Q11IT4_CHESB</name>
<dbReference type="STRING" id="266779.Meso_1295"/>
<dbReference type="SUPFAM" id="SSF53474">
    <property type="entry name" value="alpha/beta-Hydrolases"/>
    <property type="match status" value="1"/>
</dbReference>
<dbReference type="InterPro" id="IPR029058">
    <property type="entry name" value="AB_hydrolase_fold"/>
</dbReference>
<dbReference type="Gene3D" id="3.40.50.1820">
    <property type="entry name" value="alpha/beta hydrolase"/>
    <property type="match status" value="1"/>
</dbReference>
<proteinExistence type="predicted"/>
<accession>Q11IT4</accession>
<dbReference type="HOGENOM" id="CLU_059932_0_0_5"/>
<dbReference type="EMBL" id="CP000390">
    <property type="protein sequence ID" value="ABG62691.1"/>
    <property type="molecule type" value="Genomic_DNA"/>
</dbReference>
<sequence length="324" mass="36152">MLALLPTPLWPAGVISLFEGEMADRPEGGVKAHKRFVLLVVAILTVFFTAPSHAFELAPFKDHLFAYPRILQQSEGGDYRVVDYQEMRDINGRDAVPERRVQGRYVSTEIRRLQRDLAIRTSAGNIRHFAVGATENARVITVYLHGQGGNRHQGVNDFTFGGNFNRIKNLMGRNGGLYLSPDFSDFAERGAREITALVAYYAARSPQAPIFIACGSMGGALCWRLAMSGPFAGRIGGLLLLGSFWDDSFLNSPAFHNRVPVFFGHGSHDSVFPVEKQEAFFRAIGEKAPGYPARFVRFETGTHGTPIRMTDWRDTLNWMLSRRP</sequence>
<dbReference type="eggNOG" id="COG1506">
    <property type="taxonomic scope" value="Bacteria"/>
</dbReference>
<dbReference type="AlphaFoldDB" id="Q11IT4"/>
<evidence type="ECO:0000313" key="1">
    <source>
        <dbReference type="EMBL" id="ABG62691.1"/>
    </source>
</evidence>
<gene>
    <name evidence="1" type="ordered locus">Meso_1295</name>
</gene>
<reference evidence="1" key="1">
    <citation type="submission" date="2006-06" db="EMBL/GenBank/DDBJ databases">
        <title>Complete sequence of chromosome of Chelativorans sp. BNC1.</title>
        <authorList>
            <consortium name="US DOE Joint Genome Institute"/>
            <person name="Copeland A."/>
            <person name="Lucas S."/>
            <person name="Lapidus A."/>
            <person name="Barry K."/>
            <person name="Detter J.C."/>
            <person name="Glavina del Rio T."/>
            <person name="Hammon N."/>
            <person name="Israni S."/>
            <person name="Dalin E."/>
            <person name="Tice H."/>
            <person name="Pitluck S."/>
            <person name="Chertkov O."/>
            <person name="Brettin T."/>
            <person name="Bruce D."/>
            <person name="Han C."/>
            <person name="Tapia R."/>
            <person name="Gilna P."/>
            <person name="Schmutz J."/>
            <person name="Larimer F."/>
            <person name="Land M."/>
            <person name="Hauser L."/>
            <person name="Kyrpides N."/>
            <person name="Mikhailova N."/>
            <person name="Richardson P."/>
        </authorList>
    </citation>
    <scope>NUCLEOTIDE SEQUENCE</scope>
    <source>
        <strain evidence="1">BNC1</strain>
    </source>
</reference>
<dbReference type="KEGG" id="mes:Meso_1295"/>
<protein>
    <submittedName>
        <fullName evidence="1">Phospholipase/Carboxylesterase</fullName>
    </submittedName>
</protein>
<organism evidence="1">
    <name type="scientific">Chelativorans sp. (strain BNC1)</name>
    <dbReference type="NCBI Taxonomy" id="266779"/>
    <lineage>
        <taxon>Bacteria</taxon>
        <taxon>Pseudomonadati</taxon>
        <taxon>Pseudomonadota</taxon>
        <taxon>Alphaproteobacteria</taxon>
        <taxon>Hyphomicrobiales</taxon>
        <taxon>Phyllobacteriaceae</taxon>
        <taxon>Chelativorans</taxon>
    </lineage>
</organism>